<keyword evidence="2" id="KW-0812">Transmembrane</keyword>
<evidence type="ECO:0000313" key="3">
    <source>
        <dbReference type="EMBL" id="KAJ1984975.1"/>
    </source>
</evidence>
<dbReference type="AlphaFoldDB" id="A0A9W8EFH8"/>
<comment type="caution">
    <text evidence="3">The sequence shown here is derived from an EMBL/GenBank/DDBJ whole genome shotgun (WGS) entry which is preliminary data.</text>
</comment>
<sequence length="267" mass="30193">MRLLVVPIYQSQWAYHCSTTIRPTGRLASWVAYATRKWEALAEAKTRTWRRRLYATGTGLMDKIDYHEWFLKSVPSRGDAGDLQKMTVHYPPLLDGTQVQAQLVQMVKERKPYHRRYLTLSCLWLPLSLSFGLVPLIPNIPLFYNLFRVYSHYKAHQGAEHLDWLLANGQIELDAALPALASRADIFQATALTPLPEAVLHDIAHELAWSGVATDLLRAHSQVVSQLTDTNRPASPDHSSSPAADGRPHSQSSADDRSKDFKDKKQD</sequence>
<dbReference type="InterPro" id="IPR018786">
    <property type="entry name" value="Mit_KHE1"/>
</dbReference>
<dbReference type="PANTHER" id="PTHR28062">
    <property type="entry name" value="K+-H+ EXCHANGE-LIKE PROTEIN"/>
    <property type="match status" value="1"/>
</dbReference>
<dbReference type="GO" id="GO:0005743">
    <property type="term" value="C:mitochondrial inner membrane"/>
    <property type="evidence" value="ECO:0007669"/>
    <property type="project" value="TreeGrafter"/>
</dbReference>
<organism evidence="3 4">
    <name type="scientific">Dimargaris verticillata</name>
    <dbReference type="NCBI Taxonomy" id="2761393"/>
    <lineage>
        <taxon>Eukaryota</taxon>
        <taxon>Fungi</taxon>
        <taxon>Fungi incertae sedis</taxon>
        <taxon>Zoopagomycota</taxon>
        <taxon>Kickxellomycotina</taxon>
        <taxon>Dimargaritomycetes</taxon>
        <taxon>Dimargaritales</taxon>
        <taxon>Dimargaritaceae</taxon>
        <taxon>Dimargaris</taxon>
    </lineage>
</organism>
<feature type="region of interest" description="Disordered" evidence="1">
    <location>
        <begin position="225"/>
        <end position="267"/>
    </location>
</feature>
<dbReference type="GO" id="GO:0006813">
    <property type="term" value="P:potassium ion transport"/>
    <property type="evidence" value="ECO:0007669"/>
    <property type="project" value="TreeGrafter"/>
</dbReference>
<evidence type="ECO:0000313" key="4">
    <source>
        <dbReference type="Proteomes" id="UP001151582"/>
    </source>
</evidence>
<dbReference type="PANTHER" id="PTHR28062:SF1">
    <property type="entry name" value="TRANSMEMBRANE PROTEIN"/>
    <property type="match status" value="1"/>
</dbReference>
<keyword evidence="2" id="KW-0472">Membrane</keyword>
<proteinExistence type="predicted"/>
<protein>
    <recommendedName>
        <fullName evidence="5">Mitochondrial K+-H+ exchange-related-domain-containing protein</fullName>
    </recommendedName>
</protein>
<dbReference type="EMBL" id="JANBQB010000007">
    <property type="protein sequence ID" value="KAJ1984975.1"/>
    <property type="molecule type" value="Genomic_DNA"/>
</dbReference>
<accession>A0A9W8EFH8</accession>
<dbReference type="Proteomes" id="UP001151582">
    <property type="component" value="Unassembled WGS sequence"/>
</dbReference>
<feature type="compositionally biased region" description="Basic and acidic residues" evidence="1">
    <location>
        <begin position="254"/>
        <end position="267"/>
    </location>
</feature>
<evidence type="ECO:0008006" key="5">
    <source>
        <dbReference type="Google" id="ProtNLM"/>
    </source>
</evidence>
<name>A0A9W8EFH8_9FUNG</name>
<evidence type="ECO:0000256" key="2">
    <source>
        <dbReference type="SAM" id="Phobius"/>
    </source>
</evidence>
<gene>
    <name evidence="3" type="ORF">H4R34_000319</name>
</gene>
<dbReference type="OrthoDB" id="5562676at2759"/>
<feature type="compositionally biased region" description="Low complexity" evidence="1">
    <location>
        <begin position="233"/>
        <end position="245"/>
    </location>
</feature>
<reference evidence="3" key="1">
    <citation type="submission" date="2022-07" db="EMBL/GenBank/DDBJ databases">
        <title>Phylogenomic reconstructions and comparative analyses of Kickxellomycotina fungi.</title>
        <authorList>
            <person name="Reynolds N.K."/>
            <person name="Stajich J.E."/>
            <person name="Barry K."/>
            <person name="Grigoriev I.V."/>
            <person name="Crous P."/>
            <person name="Smith M.E."/>
        </authorList>
    </citation>
    <scope>NUCLEOTIDE SEQUENCE</scope>
    <source>
        <strain evidence="3">RSA 567</strain>
    </source>
</reference>
<dbReference type="Pfam" id="PF10173">
    <property type="entry name" value="Mit_KHE1"/>
    <property type="match status" value="1"/>
</dbReference>
<dbReference type="GO" id="GO:1902600">
    <property type="term" value="P:proton transmembrane transport"/>
    <property type="evidence" value="ECO:0007669"/>
    <property type="project" value="TreeGrafter"/>
</dbReference>
<keyword evidence="4" id="KW-1185">Reference proteome</keyword>
<feature type="transmembrane region" description="Helical" evidence="2">
    <location>
        <begin position="117"/>
        <end position="137"/>
    </location>
</feature>
<keyword evidence="2" id="KW-1133">Transmembrane helix</keyword>
<evidence type="ECO:0000256" key="1">
    <source>
        <dbReference type="SAM" id="MobiDB-lite"/>
    </source>
</evidence>